<dbReference type="GO" id="GO:0008173">
    <property type="term" value="F:RNA methyltransferase activity"/>
    <property type="evidence" value="ECO:0007669"/>
    <property type="project" value="InterPro"/>
</dbReference>
<accession>A0A0P6XTQ1</accession>
<dbReference type="InterPro" id="IPR029028">
    <property type="entry name" value="Alpha/beta_knot_MTases"/>
</dbReference>
<dbReference type="SUPFAM" id="SSF75217">
    <property type="entry name" value="alpha/beta knot"/>
    <property type="match status" value="1"/>
</dbReference>
<protein>
    <recommendedName>
        <fullName evidence="4">RNA 2-O ribose methyltransferase substrate binding domain-containing protein</fullName>
    </recommendedName>
</protein>
<dbReference type="CDD" id="cd18095">
    <property type="entry name" value="SpoU-like_rRNA-MTase"/>
    <property type="match status" value="1"/>
</dbReference>
<dbReference type="SMART" id="SM00967">
    <property type="entry name" value="SpoU_sub_bind"/>
    <property type="match status" value="1"/>
</dbReference>
<dbReference type="GO" id="GO:0005737">
    <property type="term" value="C:cytoplasm"/>
    <property type="evidence" value="ECO:0007669"/>
    <property type="project" value="UniProtKB-ARBA"/>
</dbReference>
<dbReference type="InterPro" id="IPR001537">
    <property type="entry name" value="SpoU_MeTrfase"/>
</dbReference>
<dbReference type="InterPro" id="IPR029026">
    <property type="entry name" value="tRNA_m1G_MTases_N"/>
</dbReference>
<feature type="domain" description="RNA 2-O ribose methyltransferase substrate binding" evidence="4">
    <location>
        <begin position="34"/>
        <end position="108"/>
    </location>
</feature>
<dbReference type="Pfam" id="PF00588">
    <property type="entry name" value="SpoU_methylase"/>
    <property type="match status" value="1"/>
</dbReference>
<dbReference type="Gene3D" id="3.30.1330.30">
    <property type="match status" value="1"/>
</dbReference>
<dbReference type="AlphaFoldDB" id="A0A0P6XTQ1"/>
<keyword evidence="2" id="KW-0489">Methyltransferase</keyword>
<evidence type="ECO:0000313" key="6">
    <source>
        <dbReference type="Proteomes" id="UP000050501"/>
    </source>
</evidence>
<name>A0A0P6XTQ1_9CHLR</name>
<dbReference type="RefSeq" id="WP_062418801.1">
    <property type="nucleotide sequence ID" value="NZ_DF967974.1"/>
</dbReference>
<dbReference type="OrthoDB" id="9794400at2"/>
<dbReference type="Pfam" id="PF22435">
    <property type="entry name" value="MRM3-like_sub_bind"/>
    <property type="match status" value="1"/>
</dbReference>
<dbReference type="Gene3D" id="3.40.1280.10">
    <property type="match status" value="1"/>
</dbReference>
<sequence>MSLPPITSIHNPKIQRVRALLGRRSEREEQSAYVVEGVRLLEEAAAAHLHPQLLLYTPDLAPRAQQLVHTFQKAGVECLPLAPALFASVAGTESPQGLLAVLPLPASQLPSQPNFVVIADNLRDPGNLGTLLRTSAAAGAQALLLSPGCADAFSPKVVRSAMGAHFRLPMWAAAWDEIAAWIHQHSLSVFLADANLGQPYWQVNLRPPLALVIGSEAEGPGPQSAALATGYLSIPMPGGVESLNAAVAAGILLFEVARQRAAA</sequence>
<reference evidence="5 6" key="1">
    <citation type="submission" date="2015-07" db="EMBL/GenBank/DDBJ databases">
        <title>Genome sequence of Levilinea saccharolytica DSM 16555.</title>
        <authorList>
            <person name="Hemp J."/>
            <person name="Ward L.M."/>
            <person name="Pace L.A."/>
            <person name="Fischer W.W."/>
        </authorList>
    </citation>
    <scope>NUCLEOTIDE SEQUENCE [LARGE SCALE GENOMIC DNA]</scope>
    <source>
        <strain evidence="5 6">KIBI-1</strain>
    </source>
</reference>
<dbReference type="GO" id="GO:0032259">
    <property type="term" value="P:methylation"/>
    <property type="evidence" value="ECO:0007669"/>
    <property type="project" value="UniProtKB-KW"/>
</dbReference>
<dbReference type="Proteomes" id="UP000050501">
    <property type="component" value="Unassembled WGS sequence"/>
</dbReference>
<keyword evidence="6" id="KW-1185">Reference proteome</keyword>
<organism evidence="5 6">
    <name type="scientific">Levilinea saccharolytica</name>
    <dbReference type="NCBI Taxonomy" id="229921"/>
    <lineage>
        <taxon>Bacteria</taxon>
        <taxon>Bacillati</taxon>
        <taxon>Chloroflexota</taxon>
        <taxon>Anaerolineae</taxon>
        <taxon>Anaerolineales</taxon>
        <taxon>Anaerolineaceae</taxon>
        <taxon>Levilinea</taxon>
    </lineage>
</organism>
<comment type="similarity">
    <text evidence="1">Belongs to the class IV-like SAM-binding methyltransferase superfamily. RNA methyltransferase TrmH family.</text>
</comment>
<evidence type="ECO:0000256" key="3">
    <source>
        <dbReference type="ARBA" id="ARBA00022679"/>
    </source>
</evidence>
<dbReference type="EMBL" id="LGCM01000055">
    <property type="protein sequence ID" value="KPL78510.1"/>
    <property type="molecule type" value="Genomic_DNA"/>
</dbReference>
<dbReference type="SUPFAM" id="SSF55315">
    <property type="entry name" value="L30e-like"/>
    <property type="match status" value="1"/>
</dbReference>
<proteinExistence type="inferred from homology"/>
<dbReference type="InterPro" id="IPR053888">
    <property type="entry name" value="MRM3-like_sub_bind"/>
</dbReference>
<gene>
    <name evidence="5" type="ORF">ADN01_15085</name>
</gene>
<dbReference type="GO" id="GO:0003723">
    <property type="term" value="F:RNA binding"/>
    <property type="evidence" value="ECO:0007669"/>
    <property type="project" value="InterPro"/>
</dbReference>
<keyword evidence="3" id="KW-0808">Transferase</keyword>
<evidence type="ECO:0000256" key="2">
    <source>
        <dbReference type="ARBA" id="ARBA00022603"/>
    </source>
</evidence>
<dbReference type="InterPro" id="IPR051259">
    <property type="entry name" value="rRNA_Methyltransferase"/>
</dbReference>
<evidence type="ECO:0000313" key="5">
    <source>
        <dbReference type="EMBL" id="KPL78510.1"/>
    </source>
</evidence>
<dbReference type="InterPro" id="IPR029064">
    <property type="entry name" value="Ribosomal_eL30-like_sf"/>
</dbReference>
<dbReference type="PANTHER" id="PTHR43191">
    <property type="entry name" value="RRNA METHYLTRANSFERASE 3"/>
    <property type="match status" value="1"/>
</dbReference>
<dbReference type="STRING" id="229921.ADN01_15085"/>
<comment type="caution">
    <text evidence="5">The sequence shown here is derived from an EMBL/GenBank/DDBJ whole genome shotgun (WGS) entry which is preliminary data.</text>
</comment>
<dbReference type="PANTHER" id="PTHR43191:SF2">
    <property type="entry name" value="RRNA METHYLTRANSFERASE 3, MITOCHONDRIAL"/>
    <property type="match status" value="1"/>
</dbReference>
<evidence type="ECO:0000259" key="4">
    <source>
        <dbReference type="SMART" id="SM00967"/>
    </source>
</evidence>
<evidence type="ECO:0000256" key="1">
    <source>
        <dbReference type="ARBA" id="ARBA00007228"/>
    </source>
</evidence>
<dbReference type="InterPro" id="IPR013123">
    <property type="entry name" value="SpoU_subst-bd"/>
</dbReference>
<dbReference type="GO" id="GO:0006396">
    <property type="term" value="P:RNA processing"/>
    <property type="evidence" value="ECO:0007669"/>
    <property type="project" value="InterPro"/>
</dbReference>